<evidence type="ECO:0000256" key="4">
    <source>
        <dbReference type="ARBA" id="ARBA00022490"/>
    </source>
</evidence>
<evidence type="ECO:0000256" key="2">
    <source>
        <dbReference type="ARBA" id="ARBA00005005"/>
    </source>
</evidence>
<accession>A0A058ZG31</accession>
<dbReference type="Gene3D" id="3.40.47.10">
    <property type="match status" value="1"/>
</dbReference>
<keyword evidence="5 11" id="KW-0808">Transferase</keyword>
<dbReference type="AlphaFoldDB" id="A0A058ZG31"/>
<evidence type="ECO:0000256" key="8">
    <source>
        <dbReference type="ARBA" id="ARBA00023128"/>
    </source>
</evidence>
<dbReference type="InterPro" id="IPR020613">
    <property type="entry name" value="Thiolase_CS"/>
</dbReference>
<dbReference type="FunFam" id="3.40.47.10:FF:000011">
    <property type="entry name" value="3-ketoacyl-CoA thiolase"/>
    <property type="match status" value="1"/>
</dbReference>
<dbReference type="InterPro" id="IPR020615">
    <property type="entry name" value="Thiolase_acyl_enz_int_AS"/>
</dbReference>
<evidence type="ECO:0000256" key="1">
    <source>
        <dbReference type="ARBA" id="ARBA00004173"/>
    </source>
</evidence>
<dbReference type="GO" id="GO:0003985">
    <property type="term" value="F:acetyl-CoA C-acetyltransferase activity"/>
    <property type="evidence" value="ECO:0007669"/>
    <property type="project" value="TreeGrafter"/>
</dbReference>
<protein>
    <recommendedName>
        <fullName evidence="10">acetyl-CoA C-acyltransferase</fullName>
        <ecNumber evidence="10">2.3.1.16</ecNumber>
    </recommendedName>
</protein>
<dbReference type="PANTHER" id="PTHR18919">
    <property type="entry name" value="ACETYL-COA C-ACYLTRANSFERASE"/>
    <property type="match status" value="1"/>
</dbReference>
<evidence type="ECO:0000313" key="16">
    <source>
        <dbReference type="Proteomes" id="UP000030693"/>
    </source>
</evidence>
<keyword evidence="7" id="KW-0443">Lipid metabolism</keyword>
<dbReference type="PROSITE" id="PS00098">
    <property type="entry name" value="THIOLASE_1"/>
    <property type="match status" value="1"/>
</dbReference>
<evidence type="ECO:0000256" key="12">
    <source>
        <dbReference type="SAM" id="MobiDB-lite"/>
    </source>
</evidence>
<dbReference type="Proteomes" id="UP000030693">
    <property type="component" value="Unassembled WGS sequence"/>
</dbReference>
<evidence type="ECO:0000256" key="7">
    <source>
        <dbReference type="ARBA" id="ARBA00023098"/>
    </source>
</evidence>
<dbReference type="STRING" id="691883.A0A058ZG31"/>
<dbReference type="PANTHER" id="PTHR18919:SF153">
    <property type="entry name" value="TRIFUNCTIONAL ENZYME SUBUNIT BETA, MITOCHONDRIAL"/>
    <property type="match status" value="1"/>
</dbReference>
<dbReference type="SUPFAM" id="SSF53901">
    <property type="entry name" value="Thiolase-like"/>
    <property type="match status" value="2"/>
</dbReference>
<gene>
    <name evidence="15" type="ORF">H696_00481</name>
</gene>
<reference evidence="15" key="1">
    <citation type="submission" date="2013-04" db="EMBL/GenBank/DDBJ databases">
        <title>The Genome Sequence of Fonticula alba ATCC 38817.</title>
        <authorList>
            <consortium name="The Broad Institute Genomics Platform"/>
            <person name="Russ C."/>
            <person name="Cuomo C."/>
            <person name="Burger G."/>
            <person name="Gray M.W."/>
            <person name="Holland P.W.H."/>
            <person name="King N."/>
            <person name="Lang F.B.F."/>
            <person name="Roger A.J."/>
            <person name="Ruiz-Trillo I."/>
            <person name="Brown M."/>
            <person name="Walker B."/>
            <person name="Young S."/>
            <person name="Zeng Q."/>
            <person name="Gargeya S."/>
            <person name="Fitzgerald M."/>
            <person name="Haas B."/>
            <person name="Abouelleil A."/>
            <person name="Allen A.W."/>
            <person name="Alvarado L."/>
            <person name="Arachchi H.M."/>
            <person name="Berlin A.M."/>
            <person name="Chapman S.B."/>
            <person name="Gainer-Dewar J."/>
            <person name="Goldberg J."/>
            <person name="Griggs A."/>
            <person name="Gujja S."/>
            <person name="Hansen M."/>
            <person name="Howarth C."/>
            <person name="Imamovic A."/>
            <person name="Ireland A."/>
            <person name="Larimer J."/>
            <person name="McCowan C."/>
            <person name="Murphy C."/>
            <person name="Pearson M."/>
            <person name="Poon T.W."/>
            <person name="Priest M."/>
            <person name="Roberts A."/>
            <person name="Saif S."/>
            <person name="Shea T."/>
            <person name="Sisk P."/>
            <person name="Sykes S."/>
            <person name="Wortman J."/>
            <person name="Nusbaum C."/>
            <person name="Birren B."/>
        </authorList>
    </citation>
    <scope>NUCLEOTIDE SEQUENCE [LARGE SCALE GENOMIC DNA]</scope>
    <source>
        <strain evidence="15">ATCC 38817</strain>
    </source>
</reference>
<keyword evidence="16" id="KW-1185">Reference proteome</keyword>
<dbReference type="OMA" id="MTAFPEP"/>
<dbReference type="InterPro" id="IPR016039">
    <property type="entry name" value="Thiolase-like"/>
</dbReference>
<dbReference type="NCBIfam" id="TIGR01930">
    <property type="entry name" value="AcCoA-C-Actrans"/>
    <property type="match status" value="1"/>
</dbReference>
<feature type="domain" description="Thiolase N-terminal" evidence="13">
    <location>
        <begin position="63"/>
        <end position="337"/>
    </location>
</feature>
<dbReference type="RefSeq" id="XP_009492612.1">
    <property type="nucleotide sequence ID" value="XM_009494337.1"/>
</dbReference>
<evidence type="ECO:0000256" key="3">
    <source>
        <dbReference type="ARBA" id="ARBA00010982"/>
    </source>
</evidence>
<feature type="domain" description="Thiolase C-terminal" evidence="14">
    <location>
        <begin position="345"/>
        <end position="485"/>
    </location>
</feature>
<evidence type="ECO:0000259" key="14">
    <source>
        <dbReference type="Pfam" id="PF02803"/>
    </source>
</evidence>
<dbReference type="EMBL" id="KB932201">
    <property type="protein sequence ID" value="KCV72911.1"/>
    <property type="molecule type" value="Genomic_DNA"/>
</dbReference>
<feature type="region of interest" description="Disordered" evidence="12">
    <location>
        <begin position="24"/>
        <end position="53"/>
    </location>
</feature>
<evidence type="ECO:0000256" key="6">
    <source>
        <dbReference type="ARBA" id="ARBA00022832"/>
    </source>
</evidence>
<dbReference type="Pfam" id="PF02803">
    <property type="entry name" value="Thiolase_C"/>
    <property type="match status" value="1"/>
</dbReference>
<comment type="similarity">
    <text evidence="3 11">Belongs to the thiolase-like superfamily. Thiolase family.</text>
</comment>
<dbReference type="Pfam" id="PF00108">
    <property type="entry name" value="Thiolase_N"/>
    <property type="match status" value="1"/>
</dbReference>
<dbReference type="GO" id="GO:0005739">
    <property type="term" value="C:mitochondrion"/>
    <property type="evidence" value="ECO:0007669"/>
    <property type="project" value="UniProtKB-SubCell"/>
</dbReference>
<sequence length="489" mass="52061">MLRISIASVRSGQQAMLISRAMSTAATTTTTTTTTKDSIKSGKAPAIDIKPLPGMDRHGRPNVVLVDAVRTPFQTSGSGYRDLMSYDLLRSAFHSLIQRTEIDPHILDAVIAGTVIQEVRTSNIAREAALGAGIPKNIPAHTVSLACISSNVALSQAADQIRAGQAQAVLCGGVETMSDVPIRFSKPLRSRMLAFTFRTPKTLSGKLEMAAKLLKGLKLSDLAPEAPAIAEFSTGEVMGHSADRLASRFGVSRHEQDEYSMRSHLSAAKAQEAGYLTDIAPVMTPTLVEKDNGIRPDTSMQRLSRVRPAFVKPHGTVTAGNASFLTDGASSALIMSEARALELGLTPKAYIRDHLFASCDPKEELLLGPAYAIAKLLPKAGLTLQDIDVFELHEAFAGQVLANLNALKSEEWCKENTQFGGAVGQIPMDRLNNWGGSLSIGHPFGATGIRLLATSANRLHAENGRLGLLAACAAGGQATAMIVERYPSN</sequence>
<dbReference type="InterPro" id="IPR002155">
    <property type="entry name" value="Thiolase"/>
</dbReference>
<keyword evidence="4" id="KW-0963">Cytoplasm</keyword>
<dbReference type="PROSITE" id="PS00737">
    <property type="entry name" value="THIOLASE_2"/>
    <property type="match status" value="1"/>
</dbReference>
<dbReference type="InterPro" id="IPR020617">
    <property type="entry name" value="Thiolase_C"/>
</dbReference>
<evidence type="ECO:0000256" key="11">
    <source>
        <dbReference type="RuleBase" id="RU003557"/>
    </source>
</evidence>
<keyword evidence="8" id="KW-0496">Mitochondrion</keyword>
<dbReference type="PROSITE" id="PS00099">
    <property type="entry name" value="THIOLASE_3"/>
    <property type="match status" value="1"/>
</dbReference>
<name>A0A058ZG31_FONAL</name>
<dbReference type="CDD" id="cd00751">
    <property type="entry name" value="thiolase"/>
    <property type="match status" value="1"/>
</dbReference>
<organism evidence="15">
    <name type="scientific">Fonticula alba</name>
    <name type="common">Slime mold</name>
    <dbReference type="NCBI Taxonomy" id="691883"/>
    <lineage>
        <taxon>Eukaryota</taxon>
        <taxon>Rotosphaerida</taxon>
        <taxon>Fonticulaceae</taxon>
        <taxon>Fonticula</taxon>
    </lineage>
</organism>
<dbReference type="GeneID" id="20525206"/>
<evidence type="ECO:0000256" key="10">
    <source>
        <dbReference type="ARBA" id="ARBA00024073"/>
    </source>
</evidence>
<keyword evidence="9 11" id="KW-0012">Acyltransferase</keyword>
<comment type="subcellular location">
    <subcellularLocation>
        <location evidence="1">Mitochondrion</location>
    </subcellularLocation>
</comment>
<feature type="compositionally biased region" description="Low complexity" evidence="12">
    <location>
        <begin position="24"/>
        <end position="35"/>
    </location>
</feature>
<evidence type="ECO:0000256" key="5">
    <source>
        <dbReference type="ARBA" id="ARBA00022679"/>
    </source>
</evidence>
<proteinExistence type="inferred from homology"/>
<dbReference type="eggNOG" id="KOG1392">
    <property type="taxonomic scope" value="Eukaryota"/>
</dbReference>
<dbReference type="InterPro" id="IPR020610">
    <property type="entry name" value="Thiolase_AS"/>
</dbReference>
<dbReference type="OrthoDB" id="5404651at2759"/>
<dbReference type="EC" id="2.3.1.16" evidence="10"/>
<dbReference type="GO" id="GO:0006635">
    <property type="term" value="P:fatty acid beta-oxidation"/>
    <property type="evidence" value="ECO:0007669"/>
    <property type="project" value="TreeGrafter"/>
</dbReference>
<evidence type="ECO:0000313" key="15">
    <source>
        <dbReference type="EMBL" id="KCV72911.1"/>
    </source>
</evidence>
<comment type="pathway">
    <text evidence="2">Lipid metabolism; fatty acid beta-oxidation.</text>
</comment>
<dbReference type="InterPro" id="IPR020616">
    <property type="entry name" value="Thiolase_N"/>
</dbReference>
<keyword evidence="6" id="KW-0276">Fatty acid metabolism</keyword>
<evidence type="ECO:0000259" key="13">
    <source>
        <dbReference type="Pfam" id="PF00108"/>
    </source>
</evidence>
<evidence type="ECO:0000256" key="9">
    <source>
        <dbReference type="ARBA" id="ARBA00023315"/>
    </source>
</evidence>